<evidence type="ECO:0000256" key="2">
    <source>
        <dbReference type="ARBA" id="ARBA00022723"/>
    </source>
</evidence>
<dbReference type="GO" id="GO:0000981">
    <property type="term" value="F:DNA-binding transcription factor activity, RNA polymerase II-specific"/>
    <property type="evidence" value="ECO:0007669"/>
    <property type="project" value="TreeGrafter"/>
</dbReference>
<feature type="domain" description="C2H2-type" evidence="9">
    <location>
        <begin position="328"/>
        <end position="355"/>
    </location>
</feature>
<keyword evidence="11" id="KW-1185">Reference proteome</keyword>
<keyword evidence="4 8" id="KW-0863">Zinc-finger</keyword>
<dbReference type="FunFam" id="3.30.160.60:FF:001450">
    <property type="entry name" value="zinc finger protein 774"/>
    <property type="match status" value="1"/>
</dbReference>
<keyword evidence="6" id="KW-0238">DNA-binding</keyword>
<reference evidence="10" key="1">
    <citation type="submission" date="2021-12" db="EMBL/GenBank/DDBJ databases">
        <authorList>
            <person name="Martin H S."/>
        </authorList>
    </citation>
    <scope>NUCLEOTIDE SEQUENCE</scope>
</reference>
<accession>A0A8J9YHM7</accession>
<dbReference type="EMBL" id="OV170229">
    <property type="protein sequence ID" value="CAH0731159.1"/>
    <property type="molecule type" value="Genomic_DNA"/>
</dbReference>
<dbReference type="PROSITE" id="PS50157">
    <property type="entry name" value="ZINC_FINGER_C2H2_2"/>
    <property type="match status" value="9"/>
</dbReference>
<organism evidence="10 11">
    <name type="scientific">Brenthis ino</name>
    <name type="common">lesser marbled fritillary</name>
    <dbReference type="NCBI Taxonomy" id="405034"/>
    <lineage>
        <taxon>Eukaryota</taxon>
        <taxon>Metazoa</taxon>
        <taxon>Ecdysozoa</taxon>
        <taxon>Arthropoda</taxon>
        <taxon>Hexapoda</taxon>
        <taxon>Insecta</taxon>
        <taxon>Pterygota</taxon>
        <taxon>Neoptera</taxon>
        <taxon>Endopterygota</taxon>
        <taxon>Lepidoptera</taxon>
        <taxon>Glossata</taxon>
        <taxon>Ditrysia</taxon>
        <taxon>Papilionoidea</taxon>
        <taxon>Nymphalidae</taxon>
        <taxon>Heliconiinae</taxon>
        <taxon>Argynnini</taxon>
        <taxon>Brenthis</taxon>
    </lineage>
</organism>
<dbReference type="SMART" id="SM00355">
    <property type="entry name" value="ZnF_C2H2"/>
    <property type="match status" value="11"/>
</dbReference>
<dbReference type="SUPFAM" id="SSF57667">
    <property type="entry name" value="beta-beta-alpha zinc fingers"/>
    <property type="match status" value="5"/>
</dbReference>
<keyword evidence="2" id="KW-0479">Metal-binding</keyword>
<protein>
    <recommendedName>
        <fullName evidence="9">C2H2-type domain-containing protein</fullName>
    </recommendedName>
</protein>
<proteinExistence type="predicted"/>
<evidence type="ECO:0000256" key="6">
    <source>
        <dbReference type="ARBA" id="ARBA00023125"/>
    </source>
</evidence>
<feature type="non-terminal residue" evidence="10">
    <location>
        <position position="539"/>
    </location>
</feature>
<evidence type="ECO:0000256" key="4">
    <source>
        <dbReference type="ARBA" id="ARBA00022771"/>
    </source>
</evidence>
<evidence type="ECO:0000313" key="11">
    <source>
        <dbReference type="Proteomes" id="UP000838878"/>
    </source>
</evidence>
<dbReference type="GO" id="GO:0003677">
    <property type="term" value="F:DNA binding"/>
    <property type="evidence" value="ECO:0007669"/>
    <property type="project" value="UniProtKB-KW"/>
</dbReference>
<feature type="domain" description="C2H2-type" evidence="9">
    <location>
        <begin position="244"/>
        <end position="271"/>
    </location>
</feature>
<dbReference type="AlphaFoldDB" id="A0A8J9YHM7"/>
<dbReference type="InterPro" id="IPR036236">
    <property type="entry name" value="Znf_C2H2_sf"/>
</dbReference>
<dbReference type="InterPro" id="IPR012934">
    <property type="entry name" value="Znf_AD"/>
</dbReference>
<name>A0A8J9YHM7_9NEOP</name>
<keyword evidence="5" id="KW-0862">Zinc</keyword>
<evidence type="ECO:0000256" key="1">
    <source>
        <dbReference type="ARBA" id="ARBA00004123"/>
    </source>
</evidence>
<feature type="domain" description="C2H2-type" evidence="9">
    <location>
        <begin position="446"/>
        <end position="474"/>
    </location>
</feature>
<evidence type="ECO:0000313" key="10">
    <source>
        <dbReference type="EMBL" id="CAH0731159.1"/>
    </source>
</evidence>
<dbReference type="InterPro" id="IPR013087">
    <property type="entry name" value="Znf_C2H2_type"/>
</dbReference>
<dbReference type="Gene3D" id="3.30.160.60">
    <property type="entry name" value="Classic Zinc Finger"/>
    <property type="match status" value="7"/>
</dbReference>
<evidence type="ECO:0000256" key="5">
    <source>
        <dbReference type="ARBA" id="ARBA00022833"/>
    </source>
</evidence>
<dbReference type="GO" id="GO:0005634">
    <property type="term" value="C:nucleus"/>
    <property type="evidence" value="ECO:0007669"/>
    <property type="project" value="UniProtKB-SubCell"/>
</dbReference>
<keyword evidence="7" id="KW-0539">Nucleus</keyword>
<comment type="subcellular location">
    <subcellularLocation>
        <location evidence="1">Nucleus</location>
    </subcellularLocation>
</comment>
<sequence>MEICQACLRTGEYVNPMTAQDLKYYRLFITKVEDPLNIIYICIYCRSLLRKIVKFIEQCQTADLWFQDAINKVNETPITLNNLSKSSITYNYLGPQMQIDVKLEDVKSDVLDEDDIPLVLLNENHDYDNSSYFECEDRLESPSSKESIVKDESLQIAQIKKSVRKKTKKKVVKEGFSSRMVTETNEYTVIKLKKEQILEEMQQYANSERYKMLPYKCEKCVKGFNFEDVLQSHMEKHSVKNGPFQCELCEQYCPSKVSLRGHMKSHSSRYKCKLCNIIRLSRQHILEHYSLEHAAAPAVYSCPTCEYTTNKRTAMQRHVRVHSSNEPLKCHICGKYYKSKDSLRIHIMRHDDKKLHQCSACSSSFVYAAQLRRHALAVHVRADFYCVECDVVFKSRDNLKRHLQRAKKHRDSSAYKHQCTQCEQRFVSSSSLASHGARAHGGARPEACAHCGRRYCSRDALRWHARSAHAPRAPRVPCALCGRTFSRKYVLRVHMRTHTGERPHACHCGAAFTQASALRAHVAAKHKCNIVFKLIIVFK</sequence>
<dbReference type="PANTHER" id="PTHR24394:SF29">
    <property type="entry name" value="MYONEURIN"/>
    <property type="match status" value="1"/>
</dbReference>
<gene>
    <name evidence="10" type="ORF">BINO364_LOCUS16064</name>
</gene>
<feature type="domain" description="C2H2-type" evidence="9">
    <location>
        <begin position="356"/>
        <end position="384"/>
    </location>
</feature>
<dbReference type="Pfam" id="PF12874">
    <property type="entry name" value="zf-met"/>
    <property type="match status" value="1"/>
</dbReference>
<evidence type="ECO:0000259" key="9">
    <source>
        <dbReference type="PROSITE" id="PS50157"/>
    </source>
</evidence>
<dbReference type="GO" id="GO:0008270">
    <property type="term" value="F:zinc ion binding"/>
    <property type="evidence" value="ECO:0007669"/>
    <property type="project" value="UniProtKB-KW"/>
</dbReference>
<feature type="domain" description="C2H2-type" evidence="9">
    <location>
        <begin position="215"/>
        <end position="242"/>
    </location>
</feature>
<dbReference type="OrthoDB" id="10039931at2759"/>
<feature type="domain" description="C2H2-type" evidence="9">
    <location>
        <begin position="300"/>
        <end position="327"/>
    </location>
</feature>
<evidence type="ECO:0000256" key="3">
    <source>
        <dbReference type="ARBA" id="ARBA00022737"/>
    </source>
</evidence>
<feature type="domain" description="C2H2-type" evidence="9">
    <location>
        <begin position="476"/>
        <end position="503"/>
    </location>
</feature>
<feature type="domain" description="C2H2-type" evidence="9">
    <location>
        <begin position="417"/>
        <end position="445"/>
    </location>
</feature>
<dbReference type="Pfam" id="PF00096">
    <property type="entry name" value="zf-C2H2"/>
    <property type="match status" value="4"/>
</dbReference>
<feature type="domain" description="C2H2-type" evidence="9">
    <location>
        <begin position="384"/>
        <end position="414"/>
    </location>
</feature>
<dbReference type="PROSITE" id="PS00028">
    <property type="entry name" value="ZINC_FINGER_C2H2_1"/>
    <property type="match status" value="7"/>
</dbReference>
<dbReference type="Proteomes" id="UP000838878">
    <property type="component" value="Chromosome 9"/>
</dbReference>
<keyword evidence="3" id="KW-0677">Repeat</keyword>
<evidence type="ECO:0000256" key="7">
    <source>
        <dbReference type="ARBA" id="ARBA00023242"/>
    </source>
</evidence>
<evidence type="ECO:0000256" key="8">
    <source>
        <dbReference type="PROSITE-ProRule" id="PRU00042"/>
    </source>
</evidence>
<dbReference type="PANTHER" id="PTHR24394">
    <property type="entry name" value="ZINC FINGER PROTEIN"/>
    <property type="match status" value="1"/>
</dbReference>
<dbReference type="SMART" id="SM00868">
    <property type="entry name" value="zf-AD"/>
    <property type="match status" value="1"/>
</dbReference>